<reference evidence="1 2" key="1">
    <citation type="submission" date="2019-01" db="EMBL/GenBank/DDBJ databases">
        <title>Coherence of Microcystis species and biogeography revealed through population genomics.</title>
        <authorList>
            <person name="Perez-Carrascal O.M."/>
            <person name="Terrat Y."/>
            <person name="Giani A."/>
            <person name="Fortin N."/>
            <person name="Tromas N."/>
            <person name="Shapiro B.J."/>
        </authorList>
    </citation>
    <scope>NUCLEOTIDE SEQUENCE [LARGE SCALE GENOMIC DNA]</scope>
    <source>
        <strain evidence="1">Mf_QC_C_20070823_S10D</strain>
    </source>
</reference>
<evidence type="ECO:0000313" key="2">
    <source>
        <dbReference type="Proteomes" id="UP000315868"/>
    </source>
</evidence>
<dbReference type="AlphaFoldDB" id="A0A552KDW8"/>
<dbReference type="EMBL" id="SFAM01000220">
    <property type="protein sequence ID" value="TRV06178.1"/>
    <property type="molecule type" value="Genomic_DNA"/>
</dbReference>
<evidence type="ECO:0000313" key="1">
    <source>
        <dbReference type="EMBL" id="TRV06178.1"/>
    </source>
</evidence>
<proteinExistence type="predicted"/>
<sequence>MAFCQRGSPALTFGFIFGLSSLIVAKSSQAALINFSSWNLAGDVEITSLGQVDLSTNALQNDDSPSPDSNFNFSNLPAIDTATLESNLGLPSQSLEPDHNNFVFAFEGSGLENQYTFTEETTLSFNWIFLTNDETRNLSGFDFDDYAFIALNDQIQTLASTNSSISTLIPSSTNFSRQVSGSYTQTFSPGTYSIAWGVVDVGSFDQTSALTVNNAQLFPFNQPIPEPNSLFSLLVPLGFFAVSFLHRR</sequence>
<dbReference type="Proteomes" id="UP000315868">
    <property type="component" value="Unassembled WGS sequence"/>
</dbReference>
<organism evidence="1 2">
    <name type="scientific">Microcystis flos-aquae Mf_QC_C_20070823_S10D</name>
    <dbReference type="NCBI Taxonomy" id="2486236"/>
    <lineage>
        <taxon>Bacteria</taxon>
        <taxon>Bacillati</taxon>
        <taxon>Cyanobacteriota</taxon>
        <taxon>Cyanophyceae</taxon>
        <taxon>Oscillatoriophycideae</taxon>
        <taxon>Chroococcales</taxon>
        <taxon>Microcystaceae</taxon>
        <taxon>Microcystis</taxon>
    </lineage>
</organism>
<name>A0A552KDW8_9CHRO</name>
<evidence type="ECO:0008006" key="3">
    <source>
        <dbReference type="Google" id="ProtNLM"/>
    </source>
</evidence>
<comment type="caution">
    <text evidence="1">The sequence shown here is derived from an EMBL/GenBank/DDBJ whole genome shotgun (WGS) entry which is preliminary data.</text>
</comment>
<accession>A0A552KDW8</accession>
<gene>
    <name evidence="1" type="ORF">EWV45_22740</name>
</gene>
<protein>
    <recommendedName>
        <fullName evidence="3">PEP-CTERM sorting domain-containing protein</fullName>
    </recommendedName>
</protein>